<organism evidence="3 4">
    <name type="scientific">Heterodera trifolii</name>
    <dbReference type="NCBI Taxonomy" id="157864"/>
    <lineage>
        <taxon>Eukaryota</taxon>
        <taxon>Metazoa</taxon>
        <taxon>Ecdysozoa</taxon>
        <taxon>Nematoda</taxon>
        <taxon>Chromadorea</taxon>
        <taxon>Rhabditida</taxon>
        <taxon>Tylenchina</taxon>
        <taxon>Tylenchomorpha</taxon>
        <taxon>Tylenchoidea</taxon>
        <taxon>Heteroderidae</taxon>
        <taxon>Heteroderinae</taxon>
        <taxon>Heterodera</taxon>
    </lineage>
</organism>
<dbReference type="AlphaFoldDB" id="A0ABD2ITF8"/>
<evidence type="ECO:0000313" key="4">
    <source>
        <dbReference type="Proteomes" id="UP001620626"/>
    </source>
</evidence>
<proteinExistence type="predicted"/>
<feature type="signal peptide" evidence="2">
    <location>
        <begin position="1"/>
        <end position="27"/>
    </location>
</feature>
<accession>A0ABD2ITF8</accession>
<evidence type="ECO:0000313" key="3">
    <source>
        <dbReference type="EMBL" id="KAL3080875.1"/>
    </source>
</evidence>
<sequence length="194" mass="21096">MALPLFVKCRSSRRSLCLFVAFFLVHCYPGPPYFPPIRAEHHWATIGTGFGTNRIVETPFSKLPTAIEIVPKMAKMPLIWKASSNSRKGADFLPLSADRRMIWALPSPMSLISATNSVMPTVGHQHNVPSNGPKWKQMASADGLENVTVTPHVTVVSTVPTVSVDGAVLDEPRTFGGTTSTAARPWANSEQNVS</sequence>
<keyword evidence="2" id="KW-0732">Signal</keyword>
<reference evidence="3 4" key="1">
    <citation type="submission" date="2024-10" db="EMBL/GenBank/DDBJ databases">
        <authorList>
            <person name="Kim D."/>
        </authorList>
    </citation>
    <scope>NUCLEOTIDE SEQUENCE [LARGE SCALE GENOMIC DNA]</scope>
    <source>
        <strain evidence="3">BH-2024</strain>
    </source>
</reference>
<feature type="region of interest" description="Disordered" evidence="1">
    <location>
        <begin position="173"/>
        <end position="194"/>
    </location>
</feature>
<feature type="chain" id="PRO_5044741535" description="Secreted protein" evidence="2">
    <location>
        <begin position="28"/>
        <end position="194"/>
    </location>
</feature>
<protein>
    <recommendedName>
        <fullName evidence="5">Secreted protein</fullName>
    </recommendedName>
</protein>
<feature type="compositionally biased region" description="Polar residues" evidence="1">
    <location>
        <begin position="176"/>
        <end position="194"/>
    </location>
</feature>
<dbReference type="Proteomes" id="UP001620626">
    <property type="component" value="Unassembled WGS sequence"/>
</dbReference>
<evidence type="ECO:0008006" key="5">
    <source>
        <dbReference type="Google" id="ProtNLM"/>
    </source>
</evidence>
<dbReference type="EMBL" id="JBICBT010001144">
    <property type="protein sequence ID" value="KAL3080875.1"/>
    <property type="molecule type" value="Genomic_DNA"/>
</dbReference>
<evidence type="ECO:0000256" key="1">
    <source>
        <dbReference type="SAM" id="MobiDB-lite"/>
    </source>
</evidence>
<keyword evidence="4" id="KW-1185">Reference proteome</keyword>
<gene>
    <name evidence="3" type="ORF">niasHT_032903</name>
</gene>
<comment type="caution">
    <text evidence="3">The sequence shown here is derived from an EMBL/GenBank/DDBJ whole genome shotgun (WGS) entry which is preliminary data.</text>
</comment>
<evidence type="ECO:0000256" key="2">
    <source>
        <dbReference type="SAM" id="SignalP"/>
    </source>
</evidence>
<name>A0ABD2ITF8_9BILA</name>